<dbReference type="InterPro" id="IPR004593">
    <property type="entry name" value="SbcD"/>
</dbReference>
<keyword evidence="7" id="KW-0233">DNA recombination</keyword>
<evidence type="ECO:0000313" key="10">
    <source>
        <dbReference type="EMBL" id="ACV28567.1"/>
    </source>
</evidence>
<evidence type="ECO:0000256" key="4">
    <source>
        <dbReference type="ARBA" id="ARBA00022722"/>
    </source>
</evidence>
<evidence type="ECO:0000256" key="6">
    <source>
        <dbReference type="ARBA" id="ARBA00022839"/>
    </source>
</evidence>
<dbReference type="eggNOG" id="COG0420">
    <property type="taxonomic scope" value="Bacteria"/>
</dbReference>
<name>C7RGF6_ANAPD</name>
<keyword evidence="4 7" id="KW-0540">Nuclease</keyword>
<protein>
    <recommendedName>
        <fullName evidence="3 7">Nuclease SbcCD subunit D</fullName>
    </recommendedName>
</protein>
<gene>
    <name evidence="7" type="primary">sbcD</name>
    <name evidence="10" type="ordered locus">Apre_0520</name>
</gene>
<keyword evidence="11" id="KW-1185">Reference proteome</keyword>
<dbReference type="InterPro" id="IPR029052">
    <property type="entry name" value="Metallo-depent_PP-like"/>
</dbReference>
<organism evidence="10 11">
    <name type="scientific">Anaerococcus prevotii (strain ATCC 9321 / DSM 20548 / JCM 6508 / NCTC 11806 / PC1)</name>
    <name type="common">Peptostreptococcus prevotii</name>
    <name type="synonym">Peptococcus prevotii</name>
    <dbReference type="NCBI Taxonomy" id="525919"/>
    <lineage>
        <taxon>Bacteria</taxon>
        <taxon>Bacillati</taxon>
        <taxon>Bacillota</taxon>
        <taxon>Tissierellia</taxon>
        <taxon>Tissierellales</taxon>
        <taxon>Peptoniphilaceae</taxon>
        <taxon>Anaerococcus</taxon>
    </lineage>
</organism>
<dbReference type="GO" id="GO:0006310">
    <property type="term" value="P:DNA recombination"/>
    <property type="evidence" value="ECO:0007669"/>
    <property type="project" value="UniProtKB-KW"/>
</dbReference>
<keyword evidence="7" id="KW-0235">DNA replication</keyword>
<dbReference type="RefSeq" id="WP_015777478.1">
    <property type="nucleotide sequence ID" value="NC_013171.1"/>
</dbReference>
<feature type="domain" description="Nuclease SbcCD subunit D C-terminal" evidence="9">
    <location>
        <begin position="265"/>
        <end position="346"/>
    </location>
</feature>
<sequence length="371" mass="43235">MRLLHLSDLHLGKNIGSYFLIEEQGFALAEIIKIIKEEDVDIVMIAGDIFDTIIPSAEAMDLYSNFIEEIVFDLGKKVLAVSGNHDSSKRLDINKRFYRSNNYYLVSEYDKDPISFEDDFGKVNFYLIPFISINKAKTIFDSSIDNFTDVYKYALEAIDYRDRNVLITHCYASNMSSFDKEVYDEGQKPLTIGGTDAMDASLFEGFDYVALGHLHRAHYVLDPKIRYSGTFMKYSFDEENLTKTVSLVDLKDKAEIRKIEIPFLRDFVTKRGMFEEILKEEKSEDYIKFILEDSYIHENAMARLKEKFPRAVSITYANKAVFEREDSYDVDIDDKNLLELFAEFYHFKMDEDLKQKDTQLIQRIGLCDQED</sequence>
<dbReference type="GO" id="GO:0004519">
    <property type="term" value="F:endonuclease activity"/>
    <property type="evidence" value="ECO:0007669"/>
    <property type="project" value="UniProtKB-KW"/>
</dbReference>
<dbReference type="KEGG" id="apr:Apre_0520"/>
<keyword evidence="7" id="KW-0255">Endonuclease</keyword>
<dbReference type="CDD" id="cd00840">
    <property type="entry name" value="MPP_Mre11_N"/>
    <property type="match status" value="1"/>
</dbReference>
<evidence type="ECO:0000256" key="2">
    <source>
        <dbReference type="ARBA" id="ARBA00011322"/>
    </source>
</evidence>
<comment type="function">
    <text evidence="7">SbcCD cleaves DNA hairpin structures. These structures can inhibit DNA replication and are intermediates in certain DNA recombination reactions. The complex acts as a 3'-&gt;5' double strand exonuclease that can open hairpins. It also has a 5' single-strand endonuclease activity.</text>
</comment>
<evidence type="ECO:0000259" key="9">
    <source>
        <dbReference type="Pfam" id="PF12320"/>
    </source>
</evidence>
<dbReference type="Gene3D" id="3.60.21.10">
    <property type="match status" value="1"/>
</dbReference>
<proteinExistence type="inferred from homology"/>
<evidence type="ECO:0000256" key="1">
    <source>
        <dbReference type="ARBA" id="ARBA00010555"/>
    </source>
</evidence>
<dbReference type="EMBL" id="CP001708">
    <property type="protein sequence ID" value="ACV28567.1"/>
    <property type="molecule type" value="Genomic_DNA"/>
</dbReference>
<dbReference type="PANTHER" id="PTHR30337">
    <property type="entry name" value="COMPONENT OF ATP-DEPENDENT DSDNA EXONUCLEASE"/>
    <property type="match status" value="1"/>
</dbReference>
<dbReference type="InterPro" id="IPR004843">
    <property type="entry name" value="Calcineurin-like_PHP"/>
</dbReference>
<evidence type="ECO:0000256" key="5">
    <source>
        <dbReference type="ARBA" id="ARBA00022801"/>
    </source>
</evidence>
<dbReference type="GO" id="GO:0006260">
    <property type="term" value="P:DNA replication"/>
    <property type="evidence" value="ECO:0007669"/>
    <property type="project" value="UniProtKB-KW"/>
</dbReference>
<dbReference type="InterPro" id="IPR050535">
    <property type="entry name" value="DNA_Repair-Maintenance_Comp"/>
</dbReference>
<dbReference type="NCBIfam" id="TIGR00619">
    <property type="entry name" value="sbcd"/>
    <property type="match status" value="1"/>
</dbReference>
<evidence type="ECO:0000313" key="11">
    <source>
        <dbReference type="Proteomes" id="UP000002294"/>
    </source>
</evidence>
<comment type="similarity">
    <text evidence="1 7">Belongs to the SbcD family.</text>
</comment>
<keyword evidence="5 7" id="KW-0378">Hydrolase</keyword>
<evidence type="ECO:0000256" key="7">
    <source>
        <dbReference type="RuleBase" id="RU363069"/>
    </source>
</evidence>
<dbReference type="Pfam" id="PF12320">
    <property type="entry name" value="SbcD_C"/>
    <property type="match status" value="1"/>
</dbReference>
<dbReference type="Proteomes" id="UP000002294">
    <property type="component" value="Chromosome"/>
</dbReference>
<dbReference type="InterPro" id="IPR041796">
    <property type="entry name" value="Mre11_N"/>
</dbReference>
<dbReference type="OrthoDB" id="9773856at2"/>
<dbReference type="GO" id="GO:0008408">
    <property type="term" value="F:3'-5' exonuclease activity"/>
    <property type="evidence" value="ECO:0007669"/>
    <property type="project" value="InterPro"/>
</dbReference>
<comment type="subunit">
    <text evidence="2 7">Heterodimer of SbcC and SbcD.</text>
</comment>
<reference evidence="10 11" key="1">
    <citation type="journal article" date="2009" name="Stand. Genomic Sci.">
        <title>Complete genome sequence of Anaerococcus prevotii type strain (PC1).</title>
        <authorList>
            <person name="Labutti K."/>
            <person name="Pukall R."/>
            <person name="Steenblock K."/>
            <person name="Glavina Del Rio T."/>
            <person name="Tice H."/>
            <person name="Copeland A."/>
            <person name="Cheng J.F."/>
            <person name="Lucas S."/>
            <person name="Chen F."/>
            <person name="Nolan M."/>
            <person name="Bruce D."/>
            <person name="Goodwin L."/>
            <person name="Pitluck S."/>
            <person name="Ivanova N."/>
            <person name="Mavromatis K."/>
            <person name="Ovchinnikova G."/>
            <person name="Pati A."/>
            <person name="Chen A."/>
            <person name="Palaniappan K."/>
            <person name="Land M."/>
            <person name="Hauser L."/>
            <person name="Chang Y.J."/>
            <person name="Jeffries C.D."/>
            <person name="Chain P."/>
            <person name="Saunders E."/>
            <person name="Brettin T."/>
            <person name="Detter J.C."/>
            <person name="Han C."/>
            <person name="Goker M."/>
            <person name="Bristow J."/>
            <person name="Eisen J.A."/>
            <person name="Markowitz V."/>
            <person name="Hugenholtz P."/>
            <person name="Kyrpides N.C."/>
            <person name="Klenk H.P."/>
            <person name="Lapidus A."/>
        </authorList>
    </citation>
    <scope>NUCLEOTIDE SEQUENCE [LARGE SCALE GENOMIC DNA]</scope>
    <source>
        <strain evidence="11">ATCC 9321 / DSM 20548 / JCM 6508 / NCTC 11806 / PC1</strain>
    </source>
</reference>
<dbReference type="InterPro" id="IPR026843">
    <property type="entry name" value="SbcD_C"/>
</dbReference>
<dbReference type="PANTHER" id="PTHR30337:SF0">
    <property type="entry name" value="NUCLEASE SBCCD SUBUNIT D"/>
    <property type="match status" value="1"/>
</dbReference>
<dbReference type="AlphaFoldDB" id="C7RGF6"/>
<dbReference type="STRING" id="525919.Apre_0520"/>
<dbReference type="SUPFAM" id="SSF56300">
    <property type="entry name" value="Metallo-dependent phosphatases"/>
    <property type="match status" value="1"/>
</dbReference>
<keyword evidence="6 7" id="KW-0269">Exonuclease</keyword>
<evidence type="ECO:0000256" key="3">
    <source>
        <dbReference type="ARBA" id="ARBA00013365"/>
    </source>
</evidence>
<dbReference type="Pfam" id="PF00149">
    <property type="entry name" value="Metallophos"/>
    <property type="match status" value="1"/>
</dbReference>
<evidence type="ECO:0000259" key="8">
    <source>
        <dbReference type="Pfam" id="PF00149"/>
    </source>
</evidence>
<feature type="domain" description="Calcineurin-like phosphoesterase" evidence="8">
    <location>
        <begin position="1"/>
        <end position="216"/>
    </location>
</feature>
<dbReference type="HOGENOM" id="CLU_038045_0_1_9"/>
<accession>C7RGF6</accession>